<evidence type="ECO:0000313" key="2">
    <source>
        <dbReference type="Proteomes" id="UP000236161"/>
    </source>
</evidence>
<dbReference type="EMBL" id="KZ451895">
    <property type="protein sequence ID" value="PKA65516.1"/>
    <property type="molecule type" value="Genomic_DNA"/>
</dbReference>
<reference evidence="1 2" key="1">
    <citation type="journal article" date="2017" name="Nature">
        <title>The Apostasia genome and the evolution of orchids.</title>
        <authorList>
            <person name="Zhang G.Q."/>
            <person name="Liu K.W."/>
            <person name="Li Z."/>
            <person name="Lohaus R."/>
            <person name="Hsiao Y.Y."/>
            <person name="Niu S.C."/>
            <person name="Wang J.Y."/>
            <person name="Lin Y.C."/>
            <person name="Xu Q."/>
            <person name="Chen L.J."/>
            <person name="Yoshida K."/>
            <person name="Fujiwara S."/>
            <person name="Wang Z.W."/>
            <person name="Zhang Y.Q."/>
            <person name="Mitsuda N."/>
            <person name="Wang M."/>
            <person name="Liu G.H."/>
            <person name="Pecoraro L."/>
            <person name="Huang H.X."/>
            <person name="Xiao X.J."/>
            <person name="Lin M."/>
            <person name="Wu X.Y."/>
            <person name="Wu W.L."/>
            <person name="Chen Y.Y."/>
            <person name="Chang S.B."/>
            <person name="Sakamoto S."/>
            <person name="Ohme-Takagi M."/>
            <person name="Yagi M."/>
            <person name="Zeng S.J."/>
            <person name="Shen C.Y."/>
            <person name="Yeh C.M."/>
            <person name="Luo Y.B."/>
            <person name="Tsai W.C."/>
            <person name="Van de Peer Y."/>
            <person name="Liu Z.J."/>
        </authorList>
    </citation>
    <scope>NUCLEOTIDE SEQUENCE [LARGE SCALE GENOMIC DNA]</scope>
    <source>
        <strain evidence="2">cv. Shenzhen</strain>
        <tissue evidence="1">Stem</tissue>
    </source>
</reference>
<dbReference type="AlphaFoldDB" id="A0A2I0BCL2"/>
<organism evidence="1 2">
    <name type="scientific">Apostasia shenzhenica</name>
    <dbReference type="NCBI Taxonomy" id="1088818"/>
    <lineage>
        <taxon>Eukaryota</taxon>
        <taxon>Viridiplantae</taxon>
        <taxon>Streptophyta</taxon>
        <taxon>Embryophyta</taxon>
        <taxon>Tracheophyta</taxon>
        <taxon>Spermatophyta</taxon>
        <taxon>Magnoliopsida</taxon>
        <taxon>Liliopsida</taxon>
        <taxon>Asparagales</taxon>
        <taxon>Orchidaceae</taxon>
        <taxon>Apostasioideae</taxon>
        <taxon>Apostasia</taxon>
    </lineage>
</organism>
<protein>
    <submittedName>
        <fullName evidence="1">Uncharacterized protein</fullName>
    </submittedName>
</protein>
<gene>
    <name evidence="1" type="ORF">AXF42_Ash005850</name>
</gene>
<name>A0A2I0BCL2_9ASPA</name>
<proteinExistence type="predicted"/>
<sequence>MFNPSGELFICKRHKGALFFIFLLLSSILMNALQESFGFERNFSVAATIPPLEV</sequence>
<evidence type="ECO:0000313" key="1">
    <source>
        <dbReference type="EMBL" id="PKA65516.1"/>
    </source>
</evidence>
<accession>A0A2I0BCL2</accession>
<keyword evidence="2" id="KW-1185">Reference proteome</keyword>
<dbReference type="Proteomes" id="UP000236161">
    <property type="component" value="Unassembled WGS sequence"/>
</dbReference>